<dbReference type="AlphaFoldDB" id="A0A0J8AXY9"/>
<sequence>MKQHQCKMKTEDRGPELELHRLNAQIELSNDQIQYLEALASTQAEIELGHVELATELQTELDEKDGEISVLYRTLRTLQKHMHRLYVEAQRSRELIGILQRENIVNYFFTGKSVLTPFSDF</sequence>
<dbReference type="OrthoDB" id="2130750at2759"/>
<dbReference type="KEGG" id="bvg:104885853"/>
<dbReference type="EMBL" id="KQ099946">
    <property type="protein sequence ID" value="KMS93699.1"/>
    <property type="molecule type" value="Genomic_DNA"/>
</dbReference>
<protein>
    <submittedName>
        <fullName evidence="1">Uncharacterized protein</fullName>
    </submittedName>
</protein>
<evidence type="ECO:0000313" key="1">
    <source>
        <dbReference type="EMBL" id="KMS93699.1"/>
    </source>
</evidence>
<gene>
    <name evidence="1" type="ORF">BVRB_028850</name>
</gene>
<organism evidence="1 2">
    <name type="scientific">Beta vulgaris subsp. vulgaris</name>
    <name type="common">Beet</name>
    <dbReference type="NCBI Taxonomy" id="3555"/>
    <lineage>
        <taxon>Eukaryota</taxon>
        <taxon>Viridiplantae</taxon>
        <taxon>Streptophyta</taxon>
        <taxon>Embryophyta</taxon>
        <taxon>Tracheophyta</taxon>
        <taxon>Spermatophyta</taxon>
        <taxon>Magnoliopsida</taxon>
        <taxon>eudicotyledons</taxon>
        <taxon>Gunneridae</taxon>
        <taxon>Pentapetalae</taxon>
        <taxon>Caryophyllales</taxon>
        <taxon>Chenopodiaceae</taxon>
        <taxon>Betoideae</taxon>
        <taxon>Beta</taxon>
    </lineage>
</organism>
<keyword evidence="2" id="KW-1185">Reference proteome</keyword>
<dbReference type="Proteomes" id="UP000035740">
    <property type="component" value="Unassembled WGS sequence"/>
</dbReference>
<dbReference type="Gramene" id="KMS93699">
    <property type="protein sequence ID" value="KMS93699"/>
    <property type="gene ID" value="BVRB_028850"/>
</dbReference>
<proteinExistence type="predicted"/>
<reference evidence="1 2" key="1">
    <citation type="journal article" date="2014" name="Nature">
        <title>The genome of the recently domesticated crop plant sugar beet (Beta vulgaris).</title>
        <authorList>
            <person name="Dohm J.C."/>
            <person name="Minoche A.E."/>
            <person name="Holtgrawe D."/>
            <person name="Capella-Gutierrez S."/>
            <person name="Zakrzewski F."/>
            <person name="Tafer H."/>
            <person name="Rupp O."/>
            <person name="Sorensen T.R."/>
            <person name="Stracke R."/>
            <person name="Reinhardt R."/>
            <person name="Goesmann A."/>
            <person name="Kraft T."/>
            <person name="Schulz B."/>
            <person name="Stadler P.F."/>
            <person name="Schmidt T."/>
            <person name="Gabaldon T."/>
            <person name="Lehrach H."/>
            <person name="Weisshaar B."/>
            <person name="Himmelbauer H."/>
        </authorList>
    </citation>
    <scope>NUCLEOTIDE SEQUENCE [LARGE SCALE GENOMIC DNA]</scope>
    <source>
        <tissue evidence="1">Taproot</tissue>
    </source>
</reference>
<evidence type="ECO:0000313" key="2">
    <source>
        <dbReference type="Proteomes" id="UP000035740"/>
    </source>
</evidence>
<name>A0A0J8AXY9_BETVV</name>
<feature type="non-terminal residue" evidence="1">
    <location>
        <position position="121"/>
    </location>
</feature>
<accession>A0A0J8AXY9</accession>